<proteinExistence type="predicted"/>
<dbReference type="EMBL" id="JAKLUA010000005">
    <property type="protein sequence ID" value="MCG2668750.1"/>
    <property type="molecule type" value="Genomic_DNA"/>
</dbReference>
<name>A0ABS9LNZ9_9BRAD</name>
<comment type="caution">
    <text evidence="3">The sequence shown here is derived from an EMBL/GenBank/DDBJ whole genome shotgun (WGS) entry which is preliminary data.</text>
</comment>
<dbReference type="InterPro" id="IPR050697">
    <property type="entry name" value="Adenylyl/Guanylyl_Cyclase_3/4"/>
</dbReference>
<dbReference type="PANTHER" id="PTHR43081">
    <property type="entry name" value="ADENYLATE CYCLASE, TERMINAL-DIFFERENTIATION SPECIFIC-RELATED"/>
    <property type="match status" value="1"/>
</dbReference>
<dbReference type="CDD" id="cd07302">
    <property type="entry name" value="CHD"/>
    <property type="match status" value="1"/>
</dbReference>
<accession>A0ABS9LNZ9</accession>
<dbReference type="PROSITE" id="PS50005">
    <property type="entry name" value="TPR"/>
    <property type="match status" value="1"/>
</dbReference>
<dbReference type="Gene3D" id="3.30.70.1230">
    <property type="entry name" value="Nucleotide cyclase"/>
    <property type="match status" value="1"/>
</dbReference>
<evidence type="ECO:0000313" key="4">
    <source>
        <dbReference type="Proteomes" id="UP001139012"/>
    </source>
</evidence>
<dbReference type="SMART" id="SM00028">
    <property type="entry name" value="TPR"/>
    <property type="match status" value="4"/>
</dbReference>
<dbReference type="RefSeq" id="WP_237871577.1">
    <property type="nucleotide sequence ID" value="NZ_JAKLUA010000005.1"/>
</dbReference>
<dbReference type="Gene3D" id="1.25.40.10">
    <property type="entry name" value="Tetratricopeptide repeat domain"/>
    <property type="match status" value="1"/>
</dbReference>
<dbReference type="InterPro" id="IPR011990">
    <property type="entry name" value="TPR-like_helical_dom_sf"/>
</dbReference>
<protein>
    <submittedName>
        <fullName evidence="3">Adenylate/guanylate cyclase domain-containing protein</fullName>
    </submittedName>
</protein>
<dbReference type="SUPFAM" id="SSF48452">
    <property type="entry name" value="TPR-like"/>
    <property type="match status" value="1"/>
</dbReference>
<dbReference type="SUPFAM" id="SSF55073">
    <property type="entry name" value="Nucleotide cyclase"/>
    <property type="match status" value="1"/>
</dbReference>
<dbReference type="Pfam" id="PF00211">
    <property type="entry name" value="Guanylate_cyc"/>
    <property type="match status" value="1"/>
</dbReference>
<keyword evidence="1" id="KW-0802">TPR repeat</keyword>
<evidence type="ECO:0000259" key="2">
    <source>
        <dbReference type="PROSITE" id="PS50125"/>
    </source>
</evidence>
<evidence type="ECO:0000313" key="3">
    <source>
        <dbReference type="EMBL" id="MCG2668750.1"/>
    </source>
</evidence>
<feature type="repeat" description="TPR" evidence="1">
    <location>
        <begin position="438"/>
        <end position="471"/>
    </location>
</feature>
<dbReference type="PANTHER" id="PTHR43081:SF19">
    <property type="entry name" value="PH-SENSITIVE ADENYLATE CYCLASE RV1264"/>
    <property type="match status" value="1"/>
</dbReference>
<dbReference type="Gene3D" id="3.40.50.10070">
    <property type="entry name" value="TolB, N-terminal domain"/>
    <property type="match status" value="1"/>
</dbReference>
<gene>
    <name evidence="3" type="ORF">L6637_17450</name>
</gene>
<dbReference type="InterPro" id="IPR029787">
    <property type="entry name" value="Nucleotide_cyclase"/>
</dbReference>
<keyword evidence="4" id="KW-1185">Reference proteome</keyword>
<sequence>MAEGSVQRRLAAILAADVVGYSKLVAADETAALSQLARLRREVVEPAIHRHEGRLFKAMGDGFLAEFASPVRALECAIAIQNGTTGMRLRIGIHLGDVVADQDDLLGDGVNLAARLEGIAAPGGITISRPLYDQVRDRVKAAFSDKGEVSLKNLPRPIQVFSVQTTPAPAATAYPALPDKPSIAVLPFQNMSGDSEQEYFADGMVEDIITALSRFTTLFVIARNSSFTFKGKPVDVRQVGRELGVRYVLEGSVRRSGDRLRITAQLIDAAMNKHVWAERLDGSAGDIFDLQDALTAKIVNSVSLWVEKAELERVRIKPTVDLDAYELYVKGMALQRYERRFEEAYRHFVQAFTLDPGYAAAYAMAGYTLCFQHISYGSPIPPDVRAEALRLAQKVAVLPHEDAHALARAAHILSFIGQQYDLAKELVDRAIVLNPSHGYCWMSRGWVSINYGDADLAIDCFTRVLRLDPLDPHQAYAWTGLACAYNCLEQYEAGFQWALKAVEAHPLMYTLAYLVINAVPAGRTAEARDAFAKMLRMRPDLTVRDALQLCLTKDTDWLERMARTFREIGLPE</sequence>
<dbReference type="Proteomes" id="UP001139012">
    <property type="component" value="Unassembled WGS sequence"/>
</dbReference>
<reference evidence="3" key="1">
    <citation type="submission" date="2022-01" db="EMBL/GenBank/DDBJ databases">
        <title>Genome sequnece data of strain Bradyrhizobium sp. nov.</title>
        <authorList>
            <person name="Zhang J."/>
        </authorList>
    </citation>
    <scope>NUCLEOTIDE SEQUENCE</scope>
    <source>
        <strain evidence="3">WYCCWR 12774</strain>
    </source>
</reference>
<evidence type="ECO:0000256" key="1">
    <source>
        <dbReference type="PROSITE-ProRule" id="PRU00339"/>
    </source>
</evidence>
<dbReference type="InterPro" id="IPR001054">
    <property type="entry name" value="A/G_cyclase"/>
</dbReference>
<dbReference type="InterPro" id="IPR019734">
    <property type="entry name" value="TPR_rpt"/>
</dbReference>
<feature type="domain" description="Guanylate cyclase" evidence="2">
    <location>
        <begin position="12"/>
        <end position="117"/>
    </location>
</feature>
<dbReference type="PROSITE" id="PS50125">
    <property type="entry name" value="GUANYLATE_CYCLASE_2"/>
    <property type="match status" value="1"/>
</dbReference>
<organism evidence="3 4">
    <name type="scientific">Bradyrhizobium zhengyangense</name>
    <dbReference type="NCBI Taxonomy" id="2911009"/>
    <lineage>
        <taxon>Bacteria</taxon>
        <taxon>Pseudomonadati</taxon>
        <taxon>Pseudomonadota</taxon>
        <taxon>Alphaproteobacteria</taxon>
        <taxon>Hyphomicrobiales</taxon>
        <taxon>Nitrobacteraceae</taxon>
        <taxon>Bradyrhizobium</taxon>
    </lineage>
</organism>